<dbReference type="GO" id="GO:0043565">
    <property type="term" value="F:sequence-specific DNA binding"/>
    <property type="evidence" value="ECO:0007669"/>
    <property type="project" value="InterPro"/>
</dbReference>
<dbReference type="Proteomes" id="UP000254209">
    <property type="component" value="Unassembled WGS sequence"/>
</dbReference>
<protein>
    <submittedName>
        <fullName evidence="7">Right origin-binding protein</fullName>
    </submittedName>
</protein>
<dbReference type="Gene3D" id="2.60.120.10">
    <property type="entry name" value="Jelly Rolls"/>
    <property type="match status" value="1"/>
</dbReference>
<dbReference type="Pfam" id="PF12833">
    <property type="entry name" value="HTH_18"/>
    <property type="match status" value="1"/>
</dbReference>
<dbReference type="Pfam" id="PF12852">
    <property type="entry name" value="Cupin_6"/>
    <property type="match status" value="1"/>
</dbReference>
<dbReference type="InterPro" id="IPR014710">
    <property type="entry name" value="RmlC-like_jellyroll"/>
</dbReference>
<dbReference type="PRINTS" id="PR00032">
    <property type="entry name" value="HTHARAC"/>
</dbReference>
<evidence type="ECO:0000256" key="2">
    <source>
        <dbReference type="ARBA" id="ARBA00023015"/>
    </source>
</evidence>
<dbReference type="PROSITE" id="PS00041">
    <property type="entry name" value="HTH_ARAC_FAMILY_1"/>
    <property type="match status" value="1"/>
</dbReference>
<dbReference type="STRING" id="1120980.GCA_000745955_00934"/>
<organism evidence="7 8">
    <name type="scientific">Alysiella crassa</name>
    <dbReference type="NCBI Taxonomy" id="153491"/>
    <lineage>
        <taxon>Bacteria</taxon>
        <taxon>Pseudomonadati</taxon>
        <taxon>Pseudomonadota</taxon>
        <taxon>Betaproteobacteria</taxon>
        <taxon>Neisseriales</taxon>
        <taxon>Neisseriaceae</taxon>
        <taxon>Alysiella</taxon>
    </lineage>
</organism>
<dbReference type="SUPFAM" id="SSF46689">
    <property type="entry name" value="Homeodomain-like"/>
    <property type="match status" value="2"/>
</dbReference>
<dbReference type="InterPro" id="IPR020449">
    <property type="entry name" value="Tscrpt_reg_AraC-type_HTH"/>
</dbReference>
<sequence>MDSLAKLIQLAQITGSINTLCQFKGEWFVHHTHKRTHGMIHFVTNGEGWLQIDKQVPQMLKTGDLIVLPRSIEHILSSDSLCNNTHAHIDSHQQGAFTIKSTHHGSQELNLFCANFAYEPHTDLFNGLPEVLYLDGQSEEFQHIISLLKHEALENRAASEHILNSLLQILLIHILRHYFNQPQAHLSGVLNGLQDKRLRGVVSAVLAQPAKEWSVEHMSEQAHLSRAQLMRLFKQHIGMSPHAFVNHIRLQVAAQLLRTTADSVLQIALSVGFQSETHFGKVFKKQYGMPPGVYRKSTEESKECSP</sequence>
<dbReference type="InterPro" id="IPR018060">
    <property type="entry name" value="HTH_AraC"/>
</dbReference>
<evidence type="ECO:0000313" key="7">
    <source>
        <dbReference type="EMBL" id="SSY71140.1"/>
    </source>
</evidence>
<accession>A0A376BNA0</accession>
<dbReference type="InterPro" id="IPR009057">
    <property type="entry name" value="Homeodomain-like_sf"/>
</dbReference>
<evidence type="ECO:0000259" key="6">
    <source>
        <dbReference type="PROSITE" id="PS01124"/>
    </source>
</evidence>
<dbReference type="RefSeq" id="WP_034292121.1">
    <property type="nucleotide sequence ID" value="NZ_UFSO01000002.1"/>
</dbReference>
<feature type="domain" description="HTH araC/xylS-type" evidence="6">
    <location>
        <begin position="196"/>
        <end position="297"/>
    </location>
</feature>
<dbReference type="SUPFAM" id="SSF51215">
    <property type="entry name" value="Regulatory protein AraC"/>
    <property type="match status" value="1"/>
</dbReference>
<dbReference type="PANTHER" id="PTHR46796">
    <property type="entry name" value="HTH-TYPE TRANSCRIPTIONAL ACTIVATOR RHAS-RELATED"/>
    <property type="match status" value="1"/>
</dbReference>
<evidence type="ECO:0000256" key="1">
    <source>
        <dbReference type="ARBA" id="ARBA00022490"/>
    </source>
</evidence>
<dbReference type="InterPro" id="IPR032783">
    <property type="entry name" value="AraC_lig"/>
</dbReference>
<keyword evidence="1" id="KW-0963">Cytoplasm</keyword>
<dbReference type="SMART" id="SM00342">
    <property type="entry name" value="HTH_ARAC"/>
    <property type="match status" value="1"/>
</dbReference>
<dbReference type="InterPro" id="IPR018062">
    <property type="entry name" value="HTH_AraC-typ_CS"/>
</dbReference>
<evidence type="ECO:0000313" key="8">
    <source>
        <dbReference type="Proteomes" id="UP000254209"/>
    </source>
</evidence>
<dbReference type="AlphaFoldDB" id="A0A376BNA0"/>
<keyword evidence="5" id="KW-0804">Transcription</keyword>
<dbReference type="OrthoDB" id="9789899at2"/>
<evidence type="ECO:0000256" key="3">
    <source>
        <dbReference type="ARBA" id="ARBA00023125"/>
    </source>
</evidence>
<dbReference type="InterPro" id="IPR037923">
    <property type="entry name" value="HTH-like"/>
</dbReference>
<reference evidence="7 8" key="1">
    <citation type="submission" date="2018-06" db="EMBL/GenBank/DDBJ databases">
        <authorList>
            <consortium name="Pathogen Informatics"/>
            <person name="Doyle S."/>
        </authorList>
    </citation>
    <scope>NUCLEOTIDE SEQUENCE [LARGE SCALE GENOMIC DNA]</scope>
    <source>
        <strain evidence="7 8">NCTC10283</strain>
    </source>
</reference>
<dbReference type="EMBL" id="UFSO01000002">
    <property type="protein sequence ID" value="SSY71140.1"/>
    <property type="molecule type" value="Genomic_DNA"/>
</dbReference>
<keyword evidence="8" id="KW-1185">Reference proteome</keyword>
<evidence type="ECO:0000256" key="4">
    <source>
        <dbReference type="ARBA" id="ARBA00023159"/>
    </source>
</evidence>
<dbReference type="PROSITE" id="PS01124">
    <property type="entry name" value="HTH_ARAC_FAMILY_2"/>
    <property type="match status" value="1"/>
</dbReference>
<proteinExistence type="predicted"/>
<dbReference type="GO" id="GO:0003700">
    <property type="term" value="F:DNA-binding transcription factor activity"/>
    <property type="evidence" value="ECO:0007669"/>
    <property type="project" value="InterPro"/>
</dbReference>
<gene>
    <name evidence="7" type="primary">rob</name>
    <name evidence="7" type="ORF">NCTC10283_01280</name>
</gene>
<dbReference type="PANTHER" id="PTHR46796:SF13">
    <property type="entry name" value="HTH-TYPE TRANSCRIPTIONAL ACTIVATOR RHAS"/>
    <property type="match status" value="1"/>
</dbReference>
<dbReference type="Gene3D" id="1.10.10.60">
    <property type="entry name" value="Homeodomain-like"/>
    <property type="match status" value="2"/>
</dbReference>
<keyword evidence="3" id="KW-0238">DNA-binding</keyword>
<dbReference type="InterPro" id="IPR050204">
    <property type="entry name" value="AraC_XylS_family_regulators"/>
</dbReference>
<evidence type="ECO:0000256" key="5">
    <source>
        <dbReference type="ARBA" id="ARBA00023163"/>
    </source>
</evidence>
<keyword evidence="4" id="KW-0010">Activator</keyword>
<keyword evidence="2" id="KW-0805">Transcription regulation</keyword>
<name>A0A376BNA0_9NEIS</name>